<keyword evidence="3" id="KW-1185">Reference proteome</keyword>
<evidence type="ECO:0008006" key="4">
    <source>
        <dbReference type="Google" id="ProtNLM"/>
    </source>
</evidence>
<dbReference type="RefSeq" id="WP_075082670.1">
    <property type="nucleotide sequence ID" value="NZ_CP042912.1"/>
</dbReference>
<dbReference type="EMBL" id="CP042912">
    <property type="protein sequence ID" value="QEG22708.1"/>
    <property type="molecule type" value="Genomic_DNA"/>
</dbReference>
<reference evidence="2 3" key="1">
    <citation type="submission" date="2019-08" db="EMBL/GenBank/DDBJ databases">
        <title>Deep-cultivation of Planctomycetes and their phenomic and genomic characterization uncovers novel biology.</title>
        <authorList>
            <person name="Wiegand S."/>
            <person name="Jogler M."/>
            <person name="Boedeker C."/>
            <person name="Pinto D."/>
            <person name="Vollmers J."/>
            <person name="Rivas-Marin E."/>
            <person name="Kohn T."/>
            <person name="Peeters S.H."/>
            <person name="Heuer A."/>
            <person name="Rast P."/>
            <person name="Oberbeckmann S."/>
            <person name="Bunk B."/>
            <person name="Jeske O."/>
            <person name="Meyerdierks A."/>
            <person name="Storesund J.E."/>
            <person name="Kallscheuer N."/>
            <person name="Luecker S."/>
            <person name="Lage O.M."/>
            <person name="Pohl T."/>
            <person name="Merkel B.J."/>
            <person name="Hornburger P."/>
            <person name="Mueller R.-W."/>
            <person name="Bruemmer F."/>
            <person name="Labrenz M."/>
            <person name="Spormann A.M."/>
            <person name="Op den Camp H."/>
            <person name="Overmann J."/>
            <person name="Amann R."/>
            <person name="Jetten M.S.M."/>
            <person name="Mascher T."/>
            <person name="Medema M.H."/>
            <person name="Devos D.P."/>
            <person name="Kaster A.-K."/>
            <person name="Ovreas L."/>
            <person name="Rohde M."/>
            <person name="Galperin M.Y."/>
            <person name="Jogler C."/>
        </authorList>
    </citation>
    <scope>NUCLEOTIDE SEQUENCE [LARGE SCALE GENOMIC DNA]</scope>
    <source>
        <strain evidence="2 3">FC18</strain>
    </source>
</reference>
<keyword evidence="1" id="KW-0472">Membrane</keyword>
<dbReference type="KEGG" id="mff:MFFC18_25910"/>
<keyword evidence="1" id="KW-1133">Transmembrane helix</keyword>
<accession>A0A5B9P8T2</accession>
<keyword evidence="1" id="KW-0812">Transmembrane</keyword>
<organism evidence="2 3">
    <name type="scientific">Mariniblastus fucicola</name>
    <dbReference type="NCBI Taxonomy" id="980251"/>
    <lineage>
        <taxon>Bacteria</taxon>
        <taxon>Pseudomonadati</taxon>
        <taxon>Planctomycetota</taxon>
        <taxon>Planctomycetia</taxon>
        <taxon>Pirellulales</taxon>
        <taxon>Pirellulaceae</taxon>
        <taxon>Mariniblastus</taxon>
    </lineage>
</organism>
<proteinExistence type="predicted"/>
<protein>
    <recommendedName>
        <fullName evidence="4">Lipoprotein SmpA/OmlA domain-containing protein</fullName>
    </recommendedName>
</protein>
<dbReference type="Proteomes" id="UP000322214">
    <property type="component" value="Chromosome"/>
</dbReference>
<evidence type="ECO:0000313" key="2">
    <source>
        <dbReference type="EMBL" id="QEG22708.1"/>
    </source>
</evidence>
<evidence type="ECO:0000256" key="1">
    <source>
        <dbReference type="SAM" id="Phobius"/>
    </source>
</evidence>
<feature type="transmembrane region" description="Helical" evidence="1">
    <location>
        <begin position="6"/>
        <end position="24"/>
    </location>
</feature>
<sequence>MNPSRILSLLAFIFLLGYTAILYVSNSGGVKLLNAIRDIKPGFDRTQVEEVMGEQPNVFDAVSPPAWNEKLAGVRESGQYWHYFMGFPPRNLVIYVNTDGKVVFATWDPT</sequence>
<gene>
    <name evidence="2" type="ORF">MFFC18_25910</name>
</gene>
<evidence type="ECO:0000313" key="3">
    <source>
        <dbReference type="Proteomes" id="UP000322214"/>
    </source>
</evidence>
<dbReference type="STRING" id="980251.GCA_001642875_04684"/>
<name>A0A5B9P8T2_9BACT</name>
<dbReference type="AlphaFoldDB" id="A0A5B9P8T2"/>